<name>A0A657LRJ0_9HYPH</name>
<evidence type="ECO:0000313" key="5">
    <source>
        <dbReference type="Proteomes" id="UP000182661"/>
    </source>
</evidence>
<dbReference type="RefSeq" id="WP_071833943.1">
    <property type="nucleotide sequence ID" value="NZ_LSRP01000096.1"/>
</dbReference>
<protein>
    <submittedName>
        <fullName evidence="4">Anti-sigma factor</fullName>
    </submittedName>
</protein>
<evidence type="ECO:0000256" key="1">
    <source>
        <dbReference type="SAM" id="MobiDB-lite"/>
    </source>
</evidence>
<dbReference type="Pfam" id="PF10099">
    <property type="entry name" value="RskA_C"/>
    <property type="match status" value="1"/>
</dbReference>
<evidence type="ECO:0000313" key="4">
    <source>
        <dbReference type="EMBL" id="OJF95040.1"/>
    </source>
</evidence>
<dbReference type="PANTHER" id="PTHR37461">
    <property type="entry name" value="ANTI-SIGMA-K FACTOR RSKA"/>
    <property type="match status" value="1"/>
</dbReference>
<feature type="region of interest" description="Disordered" evidence="1">
    <location>
        <begin position="213"/>
        <end position="235"/>
    </location>
</feature>
<dbReference type="GO" id="GO:0016989">
    <property type="term" value="F:sigma factor antagonist activity"/>
    <property type="evidence" value="ECO:0007669"/>
    <property type="project" value="TreeGrafter"/>
</dbReference>
<comment type="caution">
    <text evidence="4">The sequence shown here is derived from an EMBL/GenBank/DDBJ whole genome shotgun (WGS) entry which is preliminary data.</text>
</comment>
<dbReference type="GO" id="GO:0006417">
    <property type="term" value="P:regulation of translation"/>
    <property type="evidence" value="ECO:0007669"/>
    <property type="project" value="TreeGrafter"/>
</dbReference>
<reference evidence="4 5" key="1">
    <citation type="submission" date="2016-02" db="EMBL/GenBank/DDBJ databases">
        <title>Genome sequencing of a beta-galactosidase producing bacteria Rhizobium sp. 59.</title>
        <authorList>
            <person name="Wang D."/>
            <person name="Kot W."/>
            <person name="Qin Y."/>
            <person name="Hansen L."/>
            <person name="Naqvi K."/>
            <person name="Rensing C."/>
        </authorList>
    </citation>
    <scope>NUCLEOTIDE SEQUENCE [LARGE SCALE GENOMIC DNA]</scope>
    <source>
        <strain evidence="4 5">59</strain>
    </source>
</reference>
<evidence type="ECO:0000259" key="3">
    <source>
        <dbReference type="Pfam" id="PF10099"/>
    </source>
</evidence>
<keyword evidence="2" id="KW-1133">Transmembrane helix</keyword>
<dbReference type="Proteomes" id="UP000182661">
    <property type="component" value="Unassembled WGS sequence"/>
</dbReference>
<dbReference type="InterPro" id="IPR051474">
    <property type="entry name" value="Anti-sigma-K/W_factor"/>
</dbReference>
<gene>
    <name evidence="4" type="ORF">AX760_04230</name>
</gene>
<organism evidence="4 5">
    <name type="scientific">Pararhizobium antarcticum</name>
    <dbReference type="NCBI Taxonomy" id="1798805"/>
    <lineage>
        <taxon>Bacteria</taxon>
        <taxon>Pseudomonadati</taxon>
        <taxon>Pseudomonadota</taxon>
        <taxon>Alphaproteobacteria</taxon>
        <taxon>Hyphomicrobiales</taxon>
        <taxon>Rhizobiaceae</taxon>
        <taxon>Rhizobium/Agrobacterium group</taxon>
        <taxon>Pararhizobium</taxon>
    </lineage>
</organism>
<feature type="transmembrane region" description="Helical" evidence="2">
    <location>
        <begin position="99"/>
        <end position="121"/>
    </location>
</feature>
<keyword evidence="2" id="KW-0812">Transmembrane</keyword>
<dbReference type="OrthoDB" id="9816387at2"/>
<evidence type="ECO:0000256" key="2">
    <source>
        <dbReference type="SAM" id="Phobius"/>
    </source>
</evidence>
<dbReference type="EMBL" id="LSRP01000096">
    <property type="protein sequence ID" value="OJF95040.1"/>
    <property type="molecule type" value="Genomic_DNA"/>
</dbReference>
<proteinExistence type="predicted"/>
<dbReference type="PANTHER" id="PTHR37461:SF1">
    <property type="entry name" value="ANTI-SIGMA-K FACTOR RSKA"/>
    <property type="match status" value="1"/>
</dbReference>
<feature type="domain" description="Anti-sigma K factor RskA C-terminal" evidence="3">
    <location>
        <begin position="102"/>
        <end position="225"/>
    </location>
</feature>
<keyword evidence="5" id="KW-1185">Reference proteome</keyword>
<accession>A0A657LRJ0</accession>
<dbReference type="AlphaFoldDB" id="A0A657LRJ0"/>
<keyword evidence="2" id="KW-0472">Membrane</keyword>
<sequence>MSTAIENINELADEYVLGLLDAADHALVDERIEHEPELRAAVAASRDRFLALDLLSAAGAGPDGLWDRIASGLDETRAPASGGPAKVAANDNRETVWRLAALAGMAASLLLAIGLGFSLLLRPEPQVIAVLVNDAGEPLVLVEDFGDASARITPLVAFDVPENQVMQVWTLPSKEMGPVSLGLLPRSETITLDGPDLPQPQEAQLYEITIEQAGGSPTGRPTGPILVKGFAKQPR</sequence>
<dbReference type="InterPro" id="IPR018764">
    <property type="entry name" value="RskA_C"/>
</dbReference>
<dbReference type="GO" id="GO:0005886">
    <property type="term" value="C:plasma membrane"/>
    <property type="evidence" value="ECO:0007669"/>
    <property type="project" value="InterPro"/>
</dbReference>